<feature type="domain" description="Enoyl-CoA hydratase/isomerase" evidence="3">
    <location>
        <begin position="107"/>
        <end position="172"/>
    </location>
</feature>
<feature type="domain" description="Enoyl-CoA hydratase/isomerase" evidence="3">
    <location>
        <begin position="182"/>
        <end position="481"/>
    </location>
</feature>
<dbReference type="PANTHER" id="PTHR43176:SF5">
    <property type="entry name" value="3-HYDROXYISOBUTYRYL-COA HYDROLASE-LIKE PROTEIN 4, MITOCHONDRIAL"/>
    <property type="match status" value="1"/>
</dbReference>
<proteinExistence type="inferred from homology"/>
<comment type="pathway">
    <text evidence="2">Amino-acid degradation; L-valine degradation.</text>
</comment>
<dbReference type="GO" id="GO:0006574">
    <property type="term" value="P:L-valine catabolic process"/>
    <property type="evidence" value="ECO:0007669"/>
    <property type="project" value="UniProtKB-UniRule"/>
</dbReference>
<sequence>MIRNVNWSNTLKTSHKHTLTHISLFPVSVTLLKQNKSMRSLVVGASQLLLSRSSTLFFSPNSRRSLSKHLHFCNLSLHNTFLSLRSFVIMAASDEFVKGTVLPNGVAVITLDRPKALNAMNLEMDIKYKSFLDKWEADPKVKCVLVESSSPRAFSAGMDIKGVVAEILQDKNTPLVQKIISLSAGGDVKTIAAKNQVSDVIEVFTAEYSLICKISDYKKPYTSFMDGITNGIWNWPIWSWSLPAHHRGLRTVLAMPENGIGLFPDVGFAYIAAQTPGKGSVGAYLGMTGKRISTPADALYVGLGTDYIPSTNLGSLKENLLAATFSEDPHQDITSLLARYSSYPESEPQLKQLLPQIASSFAGNKSVNETIQELKKHQLSTDASVAEWANDALIALGKGAPFSLCLTQKHFSRVASASGKDNDLSSLTGVMKTEYRIAIRSSLRNDFAEGVRAVLVDKDQNPKWAPPSIDEVDPKEVEALFEPLAPKIEELKA</sequence>
<evidence type="ECO:0000256" key="1">
    <source>
        <dbReference type="ARBA" id="ARBA00022801"/>
    </source>
</evidence>
<dbReference type="Proteomes" id="UP000593564">
    <property type="component" value="Unassembled WGS sequence"/>
</dbReference>
<comment type="function">
    <text evidence="2">Hydrolyzes 3-hydroxyisobutyryl-CoA (HIBYL-CoA), a saline catabolite. Has high activity toward isobutyryl-CoA. Could be an isobutyryl-CoA dehydrogenase that functions in valine catabolism.</text>
</comment>
<evidence type="ECO:0000259" key="3">
    <source>
        <dbReference type="Pfam" id="PF16113"/>
    </source>
</evidence>
<dbReference type="GO" id="GO:0003860">
    <property type="term" value="F:3-hydroxyisobutyryl-CoA hydrolase activity"/>
    <property type="evidence" value="ECO:0007669"/>
    <property type="project" value="UniProtKB-UniRule"/>
</dbReference>
<keyword evidence="1 2" id="KW-0378">Hydrolase</keyword>
<protein>
    <recommendedName>
        <fullName evidence="2">3-hydroxyisobutyryl-CoA hydrolase</fullName>
        <shortName evidence="2">HIB-CoA hydrolase</shortName>
        <shortName evidence="2">HIBYL-CoA-H</shortName>
        <ecNumber evidence="2">3.1.2.4</ecNumber>
    </recommendedName>
    <alternativeName>
        <fullName evidence="2">3-hydroxyisobutyryl-coenzyme A hydrolase</fullName>
    </alternativeName>
</protein>
<comment type="similarity">
    <text evidence="2">Belongs to the enoyl-CoA hydratase/isomerase family.</text>
</comment>
<dbReference type="SUPFAM" id="SSF52096">
    <property type="entry name" value="ClpP/crotonase"/>
    <property type="match status" value="1"/>
</dbReference>
<reference evidence="4 5" key="2">
    <citation type="submission" date="2020-07" db="EMBL/GenBank/DDBJ databases">
        <title>Genome assembly of wild tea tree DASZ reveals pedigree and selection history of tea varieties.</title>
        <authorList>
            <person name="Zhang W."/>
        </authorList>
    </citation>
    <scope>NUCLEOTIDE SEQUENCE [LARGE SCALE GENOMIC DNA]</scope>
    <source>
        <strain evidence="5">cv. G240</strain>
        <tissue evidence="4">Leaf</tissue>
    </source>
</reference>
<dbReference type="AlphaFoldDB" id="A0A7J7GYI2"/>
<dbReference type="EC" id="3.1.2.4" evidence="2"/>
<gene>
    <name evidence="4" type="ORF">HYC85_016007</name>
</gene>
<dbReference type="EMBL" id="JACBKZ010000007">
    <property type="protein sequence ID" value="KAF5945779.1"/>
    <property type="molecule type" value="Genomic_DNA"/>
</dbReference>
<reference evidence="5" key="1">
    <citation type="journal article" date="2020" name="Nat. Commun.">
        <title>Genome assembly of wild tea tree DASZ reveals pedigree and selection history of tea varieties.</title>
        <authorList>
            <person name="Zhang W."/>
            <person name="Zhang Y."/>
            <person name="Qiu H."/>
            <person name="Guo Y."/>
            <person name="Wan H."/>
            <person name="Zhang X."/>
            <person name="Scossa F."/>
            <person name="Alseekh S."/>
            <person name="Zhang Q."/>
            <person name="Wang P."/>
            <person name="Xu L."/>
            <person name="Schmidt M.H."/>
            <person name="Jia X."/>
            <person name="Li D."/>
            <person name="Zhu A."/>
            <person name="Guo F."/>
            <person name="Chen W."/>
            <person name="Ni D."/>
            <person name="Usadel B."/>
            <person name="Fernie A.R."/>
            <person name="Wen W."/>
        </authorList>
    </citation>
    <scope>NUCLEOTIDE SEQUENCE [LARGE SCALE GENOMIC DNA]</scope>
    <source>
        <strain evidence="5">cv. G240</strain>
    </source>
</reference>
<accession>A0A7J7GYI2</accession>
<organism evidence="4 5">
    <name type="scientific">Camellia sinensis</name>
    <name type="common">Tea plant</name>
    <name type="synonym">Thea sinensis</name>
    <dbReference type="NCBI Taxonomy" id="4442"/>
    <lineage>
        <taxon>Eukaryota</taxon>
        <taxon>Viridiplantae</taxon>
        <taxon>Streptophyta</taxon>
        <taxon>Embryophyta</taxon>
        <taxon>Tracheophyta</taxon>
        <taxon>Spermatophyta</taxon>
        <taxon>Magnoliopsida</taxon>
        <taxon>eudicotyledons</taxon>
        <taxon>Gunneridae</taxon>
        <taxon>Pentapetalae</taxon>
        <taxon>asterids</taxon>
        <taxon>Ericales</taxon>
        <taxon>Theaceae</taxon>
        <taxon>Camellia</taxon>
    </lineage>
</organism>
<evidence type="ECO:0000256" key="2">
    <source>
        <dbReference type="RuleBase" id="RU369070"/>
    </source>
</evidence>
<evidence type="ECO:0000313" key="5">
    <source>
        <dbReference type="Proteomes" id="UP000593564"/>
    </source>
</evidence>
<comment type="caution">
    <text evidence="4">The sequence shown here is derived from an EMBL/GenBank/DDBJ whole genome shotgun (WGS) entry which is preliminary data.</text>
</comment>
<keyword evidence="5" id="KW-1185">Reference proteome</keyword>
<dbReference type="Gene3D" id="3.90.226.10">
    <property type="entry name" value="2-enoyl-CoA Hydratase, Chain A, domain 1"/>
    <property type="match status" value="2"/>
</dbReference>
<name>A0A7J7GYI2_CAMSI</name>
<dbReference type="InterPro" id="IPR032259">
    <property type="entry name" value="HIBYL-CoA-H"/>
</dbReference>
<dbReference type="GO" id="GO:0005829">
    <property type="term" value="C:cytosol"/>
    <property type="evidence" value="ECO:0007669"/>
    <property type="project" value="TreeGrafter"/>
</dbReference>
<evidence type="ECO:0000313" key="4">
    <source>
        <dbReference type="EMBL" id="KAF5945779.1"/>
    </source>
</evidence>
<comment type="catalytic activity">
    <reaction evidence="2">
        <text>3-hydroxy-2-methylpropanoyl-CoA + H2O = 3-hydroxy-2-methylpropanoate + CoA + H(+)</text>
        <dbReference type="Rhea" id="RHEA:20888"/>
        <dbReference type="ChEBI" id="CHEBI:11805"/>
        <dbReference type="ChEBI" id="CHEBI:15377"/>
        <dbReference type="ChEBI" id="CHEBI:15378"/>
        <dbReference type="ChEBI" id="CHEBI:57287"/>
        <dbReference type="ChEBI" id="CHEBI:57340"/>
        <dbReference type="EC" id="3.1.2.4"/>
    </reaction>
</comment>
<dbReference type="Pfam" id="PF16113">
    <property type="entry name" value="ECH_2"/>
    <property type="match status" value="2"/>
</dbReference>
<dbReference type="InterPro" id="IPR029045">
    <property type="entry name" value="ClpP/crotonase-like_dom_sf"/>
</dbReference>
<dbReference type="InterPro" id="IPR045004">
    <property type="entry name" value="ECH_dom"/>
</dbReference>
<dbReference type="PANTHER" id="PTHR43176">
    <property type="entry name" value="3-HYDROXYISOBUTYRYL-COA HYDROLASE-RELATED"/>
    <property type="match status" value="1"/>
</dbReference>
<dbReference type="CDD" id="cd06558">
    <property type="entry name" value="crotonase-like"/>
    <property type="match status" value="1"/>
</dbReference>